<accession>A0A6P5L0B2</accession>
<sequence length="213" mass="22306">MRALTPPVRGGGRSWSWAGPNLNSSLLGRCSSASAAPRPLPAAPGAAHAKAGGGEAPRRGGAWGLRGGTWAALFQRSDSAGSARPWLAVPAGWSRYPVSGPRAPGTRPMAVAFKDVAIYLTQEGGWGQLDSGLYGDVMQENYRNLLSLDEAREAQRSCVLPMAKQLLRIRGVEALDVAVFIQTNCWGFSTPSSSVGSDTSPTGLQPTSSESLL</sequence>
<dbReference type="AlphaFoldDB" id="A0A6P5L0B2"/>
<dbReference type="SUPFAM" id="SSF109640">
    <property type="entry name" value="KRAB domain (Kruppel-associated box)"/>
    <property type="match status" value="1"/>
</dbReference>
<dbReference type="RefSeq" id="XP_020851127.1">
    <property type="nucleotide sequence ID" value="XM_020995468.1"/>
</dbReference>
<feature type="compositionally biased region" description="Gly residues" evidence="1">
    <location>
        <begin position="51"/>
        <end position="61"/>
    </location>
</feature>
<dbReference type="Pfam" id="PF01352">
    <property type="entry name" value="KRAB"/>
    <property type="match status" value="1"/>
</dbReference>
<dbReference type="GO" id="GO:0006355">
    <property type="term" value="P:regulation of DNA-templated transcription"/>
    <property type="evidence" value="ECO:0007669"/>
    <property type="project" value="InterPro"/>
</dbReference>
<gene>
    <name evidence="4" type="primary">LOC110214509</name>
</gene>
<keyword evidence="3" id="KW-1185">Reference proteome</keyword>
<reference evidence="4" key="1">
    <citation type="submission" date="2025-08" db="UniProtKB">
        <authorList>
            <consortium name="RefSeq"/>
        </authorList>
    </citation>
    <scope>IDENTIFICATION</scope>
    <source>
        <tissue evidence="4">Spleen</tissue>
    </source>
</reference>
<feature type="region of interest" description="Disordered" evidence="1">
    <location>
        <begin position="33"/>
        <end position="61"/>
    </location>
</feature>
<dbReference type="InParanoid" id="A0A6P5L0B2"/>
<evidence type="ECO:0000256" key="1">
    <source>
        <dbReference type="SAM" id="MobiDB-lite"/>
    </source>
</evidence>
<evidence type="ECO:0000259" key="2">
    <source>
        <dbReference type="SMART" id="SM00349"/>
    </source>
</evidence>
<organism evidence="3 4">
    <name type="scientific">Phascolarctos cinereus</name>
    <name type="common">Koala</name>
    <dbReference type="NCBI Taxonomy" id="38626"/>
    <lineage>
        <taxon>Eukaryota</taxon>
        <taxon>Metazoa</taxon>
        <taxon>Chordata</taxon>
        <taxon>Craniata</taxon>
        <taxon>Vertebrata</taxon>
        <taxon>Euteleostomi</taxon>
        <taxon>Mammalia</taxon>
        <taxon>Metatheria</taxon>
        <taxon>Diprotodontia</taxon>
        <taxon>Phascolarctidae</taxon>
        <taxon>Phascolarctos</taxon>
    </lineage>
</organism>
<dbReference type="InterPro" id="IPR036051">
    <property type="entry name" value="KRAB_dom_sf"/>
</dbReference>
<dbReference type="CDD" id="cd07765">
    <property type="entry name" value="KRAB_A-box"/>
    <property type="match status" value="1"/>
</dbReference>
<dbReference type="SMART" id="SM00349">
    <property type="entry name" value="KRAB"/>
    <property type="match status" value="1"/>
</dbReference>
<dbReference type="InterPro" id="IPR001909">
    <property type="entry name" value="KRAB"/>
</dbReference>
<dbReference type="Proteomes" id="UP000515140">
    <property type="component" value="Unplaced"/>
</dbReference>
<evidence type="ECO:0000313" key="3">
    <source>
        <dbReference type="Proteomes" id="UP000515140"/>
    </source>
</evidence>
<dbReference type="Gene3D" id="6.10.140.140">
    <property type="match status" value="1"/>
</dbReference>
<feature type="compositionally biased region" description="Low complexity" evidence="1">
    <location>
        <begin position="191"/>
        <end position="203"/>
    </location>
</feature>
<protein>
    <submittedName>
        <fullName evidence="4">Uncharacterized protein LOC110214509</fullName>
    </submittedName>
</protein>
<evidence type="ECO:0000313" key="4">
    <source>
        <dbReference type="RefSeq" id="XP_020851127.1"/>
    </source>
</evidence>
<feature type="compositionally biased region" description="Low complexity" evidence="1">
    <location>
        <begin position="33"/>
        <end position="50"/>
    </location>
</feature>
<feature type="domain" description="KRAB" evidence="2">
    <location>
        <begin position="111"/>
        <end position="169"/>
    </location>
</feature>
<feature type="region of interest" description="Disordered" evidence="1">
    <location>
        <begin position="191"/>
        <end position="213"/>
    </location>
</feature>
<dbReference type="GeneID" id="110214509"/>
<proteinExistence type="predicted"/>
<name>A0A6P5L0B2_PHACI</name>
<dbReference type="KEGG" id="pcw:110214509"/>
<feature type="compositionally biased region" description="Polar residues" evidence="1">
    <location>
        <begin position="204"/>
        <end position="213"/>
    </location>
</feature>